<protein>
    <submittedName>
        <fullName evidence="1">Uncharacterized protein</fullName>
    </submittedName>
</protein>
<sequence>MWRDVHAGLGADVFRTVVVGETPRADERTVTLRQSATDLHRTGTTERHLTRPENLDAIGRPGGTVIFDGLCLKIAHDSPFRLRTIVAFAPTLPAPS</sequence>
<organism evidence="1 2">
    <name type="scientific">Mycolicibacterium aubagnense</name>
    <dbReference type="NCBI Taxonomy" id="319707"/>
    <lineage>
        <taxon>Bacteria</taxon>
        <taxon>Bacillati</taxon>
        <taxon>Actinomycetota</taxon>
        <taxon>Actinomycetes</taxon>
        <taxon>Mycobacteriales</taxon>
        <taxon>Mycobacteriaceae</taxon>
        <taxon>Mycolicibacterium</taxon>
    </lineage>
</organism>
<evidence type="ECO:0000313" key="2">
    <source>
        <dbReference type="Proteomes" id="UP000465609"/>
    </source>
</evidence>
<proteinExistence type="predicted"/>
<gene>
    <name evidence="1" type="ORF">MAUB_22810</name>
</gene>
<keyword evidence="2" id="KW-1185">Reference proteome</keyword>
<reference evidence="1 2" key="1">
    <citation type="journal article" date="2019" name="Emerg. Microbes Infect.">
        <title>Comprehensive subspecies identification of 175 nontuberculous mycobacteria species based on 7547 genomic profiles.</title>
        <authorList>
            <person name="Matsumoto Y."/>
            <person name="Kinjo T."/>
            <person name="Motooka D."/>
            <person name="Nabeya D."/>
            <person name="Jung N."/>
            <person name="Uechi K."/>
            <person name="Horii T."/>
            <person name="Iida T."/>
            <person name="Fujita J."/>
            <person name="Nakamura S."/>
        </authorList>
    </citation>
    <scope>NUCLEOTIDE SEQUENCE [LARGE SCALE GENOMIC DNA]</scope>
    <source>
        <strain evidence="1 2">JCM 15296</strain>
    </source>
</reference>
<name>A0ABN5YRX7_9MYCO</name>
<dbReference type="EMBL" id="AP022577">
    <property type="protein sequence ID" value="BBX84408.1"/>
    <property type="molecule type" value="Genomic_DNA"/>
</dbReference>
<evidence type="ECO:0000313" key="1">
    <source>
        <dbReference type="EMBL" id="BBX84408.1"/>
    </source>
</evidence>
<dbReference type="Proteomes" id="UP000465609">
    <property type="component" value="Chromosome"/>
</dbReference>
<accession>A0ABN5YRX7</accession>